<comment type="caution">
    <text evidence="9">The sequence shown here is derived from an EMBL/GenBank/DDBJ whole genome shotgun (WGS) entry which is preliminary data.</text>
</comment>
<organism evidence="9 10">
    <name type="scientific">Ilex paraguariensis</name>
    <name type="common">yerba mate</name>
    <dbReference type="NCBI Taxonomy" id="185542"/>
    <lineage>
        <taxon>Eukaryota</taxon>
        <taxon>Viridiplantae</taxon>
        <taxon>Streptophyta</taxon>
        <taxon>Embryophyta</taxon>
        <taxon>Tracheophyta</taxon>
        <taxon>Spermatophyta</taxon>
        <taxon>Magnoliopsida</taxon>
        <taxon>eudicotyledons</taxon>
        <taxon>Gunneridae</taxon>
        <taxon>Pentapetalae</taxon>
        <taxon>asterids</taxon>
        <taxon>campanulids</taxon>
        <taxon>Aquifoliales</taxon>
        <taxon>Aquifoliaceae</taxon>
        <taxon>Ilex</taxon>
    </lineage>
</organism>
<dbReference type="EMBL" id="CAUOFW020006168">
    <property type="protein sequence ID" value="CAK9173412.1"/>
    <property type="molecule type" value="Genomic_DNA"/>
</dbReference>
<dbReference type="AlphaFoldDB" id="A0ABC8TWY4"/>
<dbReference type="CDD" id="cd00167">
    <property type="entry name" value="SANT"/>
    <property type="match status" value="2"/>
</dbReference>
<evidence type="ECO:0000256" key="5">
    <source>
        <dbReference type="ARBA" id="ARBA00023163"/>
    </source>
</evidence>
<proteinExistence type="predicted"/>
<sequence>MCRSPSCDEKGLKKGPWTPEEDPKLINYMRNQVHGHGSWKALPRNAGLNRCGKSCRLRWTNYLRPDIKRGKFSDEEQEVIINLHSVHGSKWSRIAAQLPGRTDNEIKNLWNIHLRKKLLLMGIDPITHKPVSDLNLLLNLSKLVSTPNFNNLMNPWDNALRLQTDATQLAKIQLFQNILQIINTIPLSNIEQTSFLGSQNYAQIDGLLNGTRTVYTTEQSQSPFKPSNLGFTPQVFNDYSVITNSLALSTGGLRQEVLDFNDNIPLPALVLETPESSIVNRMESTEPAYFSAHSPTSNFFEEWEKLMDDEASSSSWRDIIH</sequence>
<feature type="domain" description="HTH myb-type" evidence="8">
    <location>
        <begin position="9"/>
        <end position="63"/>
    </location>
</feature>
<dbReference type="InterPro" id="IPR017930">
    <property type="entry name" value="Myb_dom"/>
</dbReference>
<accession>A0ABC8TWY4</accession>
<dbReference type="GO" id="GO:0080090">
    <property type="term" value="P:regulation of primary metabolic process"/>
    <property type="evidence" value="ECO:0007669"/>
    <property type="project" value="UniProtKB-ARBA"/>
</dbReference>
<dbReference type="PROSITE" id="PS50090">
    <property type="entry name" value="MYB_LIKE"/>
    <property type="match status" value="2"/>
</dbReference>
<keyword evidence="4" id="KW-0238">DNA-binding</keyword>
<dbReference type="PANTHER" id="PTHR47994">
    <property type="entry name" value="F14D16.11-RELATED"/>
    <property type="match status" value="1"/>
</dbReference>
<evidence type="ECO:0000313" key="10">
    <source>
        <dbReference type="Proteomes" id="UP001642360"/>
    </source>
</evidence>
<evidence type="ECO:0000256" key="2">
    <source>
        <dbReference type="ARBA" id="ARBA00022737"/>
    </source>
</evidence>
<evidence type="ECO:0000256" key="6">
    <source>
        <dbReference type="ARBA" id="ARBA00023242"/>
    </source>
</evidence>
<keyword evidence="10" id="KW-1185">Reference proteome</keyword>
<feature type="domain" description="HTH myb-type" evidence="8">
    <location>
        <begin position="64"/>
        <end position="118"/>
    </location>
</feature>
<dbReference type="SUPFAM" id="SSF46689">
    <property type="entry name" value="Homeodomain-like"/>
    <property type="match status" value="1"/>
</dbReference>
<name>A0ABC8TWY4_9AQUA</name>
<dbReference type="GO" id="GO:0000976">
    <property type="term" value="F:transcription cis-regulatory region binding"/>
    <property type="evidence" value="ECO:0007669"/>
    <property type="project" value="UniProtKB-ARBA"/>
</dbReference>
<keyword evidence="6" id="KW-0539">Nucleus</keyword>
<dbReference type="GO" id="GO:0051707">
    <property type="term" value="P:response to other organism"/>
    <property type="evidence" value="ECO:0007669"/>
    <property type="project" value="UniProtKB-ARBA"/>
</dbReference>
<evidence type="ECO:0000256" key="4">
    <source>
        <dbReference type="ARBA" id="ARBA00023125"/>
    </source>
</evidence>
<evidence type="ECO:0000313" key="9">
    <source>
        <dbReference type="EMBL" id="CAK9173412.1"/>
    </source>
</evidence>
<gene>
    <name evidence="9" type="ORF">ILEXP_LOCUS43142</name>
</gene>
<dbReference type="GO" id="GO:0005634">
    <property type="term" value="C:nucleus"/>
    <property type="evidence" value="ECO:0007669"/>
    <property type="project" value="UniProtKB-SubCell"/>
</dbReference>
<dbReference type="Pfam" id="PF00249">
    <property type="entry name" value="Myb_DNA-binding"/>
    <property type="match status" value="2"/>
</dbReference>
<dbReference type="PROSITE" id="PS51294">
    <property type="entry name" value="HTH_MYB"/>
    <property type="match status" value="2"/>
</dbReference>
<dbReference type="InterPro" id="IPR009057">
    <property type="entry name" value="Homeodomain-like_sf"/>
</dbReference>
<evidence type="ECO:0000256" key="1">
    <source>
        <dbReference type="ARBA" id="ARBA00004123"/>
    </source>
</evidence>
<comment type="subcellular location">
    <subcellularLocation>
        <location evidence="1">Nucleus</location>
    </subcellularLocation>
</comment>
<evidence type="ECO:0000259" key="8">
    <source>
        <dbReference type="PROSITE" id="PS51294"/>
    </source>
</evidence>
<feature type="domain" description="Myb-like" evidence="7">
    <location>
        <begin position="64"/>
        <end position="114"/>
    </location>
</feature>
<dbReference type="SMART" id="SM00717">
    <property type="entry name" value="SANT"/>
    <property type="match status" value="2"/>
</dbReference>
<dbReference type="Gene3D" id="1.10.10.60">
    <property type="entry name" value="Homeodomain-like"/>
    <property type="match status" value="2"/>
</dbReference>
<reference evidence="9 10" key="1">
    <citation type="submission" date="2024-02" db="EMBL/GenBank/DDBJ databases">
        <authorList>
            <person name="Vignale AGUSTIN F."/>
            <person name="Sosa J E."/>
            <person name="Modenutti C."/>
        </authorList>
    </citation>
    <scope>NUCLEOTIDE SEQUENCE [LARGE SCALE GENOMIC DNA]</scope>
</reference>
<evidence type="ECO:0000256" key="3">
    <source>
        <dbReference type="ARBA" id="ARBA00023015"/>
    </source>
</evidence>
<dbReference type="Proteomes" id="UP001642360">
    <property type="component" value="Unassembled WGS sequence"/>
</dbReference>
<feature type="domain" description="Myb-like" evidence="7">
    <location>
        <begin position="9"/>
        <end position="63"/>
    </location>
</feature>
<protein>
    <submittedName>
        <fullName evidence="9">Uncharacterized protein</fullName>
    </submittedName>
</protein>
<dbReference type="InterPro" id="IPR015495">
    <property type="entry name" value="Myb_TF_plants"/>
</dbReference>
<keyword evidence="3" id="KW-0805">Transcription regulation</keyword>
<dbReference type="InterPro" id="IPR001005">
    <property type="entry name" value="SANT/Myb"/>
</dbReference>
<dbReference type="PANTHER" id="PTHR47994:SF5">
    <property type="entry name" value="F14D16.11-RELATED"/>
    <property type="match status" value="1"/>
</dbReference>
<dbReference type="FunFam" id="1.10.10.60:FF:000394">
    <property type="entry name" value="MYB transcription factor"/>
    <property type="match status" value="1"/>
</dbReference>
<evidence type="ECO:0000259" key="7">
    <source>
        <dbReference type="PROSITE" id="PS50090"/>
    </source>
</evidence>
<dbReference type="FunFam" id="1.10.10.60:FF:000001">
    <property type="entry name" value="MYB-related transcription factor"/>
    <property type="match status" value="1"/>
</dbReference>
<keyword evidence="2" id="KW-0677">Repeat</keyword>
<keyword evidence="5" id="KW-0804">Transcription</keyword>